<dbReference type="Gene3D" id="1.10.10.10">
    <property type="entry name" value="Winged helix-like DNA-binding domain superfamily/Winged helix DNA-binding domain"/>
    <property type="match status" value="1"/>
</dbReference>
<evidence type="ECO:0000313" key="3">
    <source>
        <dbReference type="Proteomes" id="UP000198251"/>
    </source>
</evidence>
<dbReference type="InterPro" id="IPR036388">
    <property type="entry name" value="WH-like_DNA-bd_sf"/>
</dbReference>
<dbReference type="Pfam" id="PF12728">
    <property type="entry name" value="HTH_17"/>
    <property type="match status" value="1"/>
</dbReference>
<dbReference type="InterPro" id="IPR041657">
    <property type="entry name" value="HTH_17"/>
</dbReference>
<dbReference type="Proteomes" id="UP000198251">
    <property type="component" value="Chromosome I"/>
</dbReference>
<dbReference type="AlphaFoldDB" id="A0A1C5G5L2"/>
<sequence length="61" mass="7265">MRTPVVDHLWSVEDVSAFLRVPVETLYQWRKRKYGPPAARIGRHLRYDPADVRAWFREQAA</sequence>
<protein>
    <submittedName>
        <fullName evidence="2">Helix-turn-helix domain-containing protein</fullName>
    </submittedName>
</protein>
<accession>A0A1C5G5L2</accession>
<dbReference type="InterPro" id="IPR009061">
    <property type="entry name" value="DNA-bd_dom_put_sf"/>
</dbReference>
<dbReference type="EMBL" id="LT607733">
    <property type="protein sequence ID" value="SCG14988.1"/>
    <property type="molecule type" value="Genomic_DNA"/>
</dbReference>
<feature type="domain" description="Helix-turn-helix" evidence="1">
    <location>
        <begin position="11"/>
        <end position="59"/>
    </location>
</feature>
<reference evidence="2 3" key="1">
    <citation type="submission" date="2016-06" db="EMBL/GenBank/DDBJ databases">
        <authorList>
            <person name="Kjaerup R.B."/>
            <person name="Dalgaard T.S."/>
            <person name="Juul-Madsen H.R."/>
        </authorList>
    </citation>
    <scope>NUCLEOTIDE SEQUENCE [LARGE SCALE GENOMIC DNA]</scope>
    <source>
        <strain evidence="2 3">DSM 43913</strain>
    </source>
</reference>
<dbReference type="GeneID" id="95801079"/>
<dbReference type="RefSeq" id="WP_089003300.1">
    <property type="nucleotide sequence ID" value="NZ_LT607733.1"/>
</dbReference>
<evidence type="ECO:0000259" key="1">
    <source>
        <dbReference type="Pfam" id="PF12728"/>
    </source>
</evidence>
<evidence type="ECO:0000313" key="2">
    <source>
        <dbReference type="EMBL" id="SCG14988.1"/>
    </source>
</evidence>
<keyword evidence="3" id="KW-1185">Reference proteome</keyword>
<name>A0A1C5G5L2_MICEH</name>
<organism evidence="2 3">
    <name type="scientific">Micromonospora echinofusca</name>
    <dbReference type="NCBI Taxonomy" id="47858"/>
    <lineage>
        <taxon>Bacteria</taxon>
        <taxon>Bacillati</taxon>
        <taxon>Actinomycetota</taxon>
        <taxon>Actinomycetes</taxon>
        <taxon>Micromonosporales</taxon>
        <taxon>Micromonosporaceae</taxon>
        <taxon>Micromonospora</taxon>
    </lineage>
</organism>
<dbReference type="SUPFAM" id="SSF46955">
    <property type="entry name" value="Putative DNA-binding domain"/>
    <property type="match status" value="1"/>
</dbReference>
<gene>
    <name evidence="2" type="ORF">GA0070610_1213</name>
</gene>
<proteinExistence type="predicted"/>